<dbReference type="PROSITE" id="PS01125">
    <property type="entry name" value="ROK"/>
    <property type="match status" value="1"/>
</dbReference>
<dbReference type="Gene3D" id="3.30.420.40">
    <property type="match status" value="2"/>
</dbReference>
<dbReference type="Pfam" id="PF00480">
    <property type="entry name" value="ROK"/>
    <property type="match status" value="1"/>
</dbReference>
<dbReference type="PANTHER" id="PTHR18964">
    <property type="entry name" value="ROK (REPRESSOR, ORF, KINASE) FAMILY"/>
    <property type="match status" value="1"/>
</dbReference>
<dbReference type="PANTHER" id="PTHR18964:SF149">
    <property type="entry name" value="BIFUNCTIONAL UDP-N-ACETYLGLUCOSAMINE 2-EPIMERASE_N-ACETYLMANNOSAMINE KINASE"/>
    <property type="match status" value="1"/>
</dbReference>
<organism evidence="2 3">
    <name type="scientific">Planotetraspora kaengkrachanensis</name>
    <dbReference type="NCBI Taxonomy" id="575193"/>
    <lineage>
        <taxon>Bacteria</taxon>
        <taxon>Bacillati</taxon>
        <taxon>Actinomycetota</taxon>
        <taxon>Actinomycetes</taxon>
        <taxon>Streptosporangiales</taxon>
        <taxon>Streptosporangiaceae</taxon>
        <taxon>Planotetraspora</taxon>
    </lineage>
</organism>
<dbReference type="AlphaFoldDB" id="A0A8J3PSH2"/>
<reference evidence="2 3" key="1">
    <citation type="submission" date="2021-01" db="EMBL/GenBank/DDBJ databases">
        <title>Whole genome shotgun sequence of Planotetraspora kaengkrachanensis NBRC 104272.</title>
        <authorList>
            <person name="Komaki H."/>
            <person name="Tamura T."/>
        </authorList>
    </citation>
    <scope>NUCLEOTIDE SEQUENCE [LARGE SCALE GENOMIC DNA]</scope>
    <source>
        <strain evidence="2 3">NBRC 104272</strain>
    </source>
</reference>
<evidence type="ECO:0000313" key="2">
    <source>
        <dbReference type="EMBL" id="GIG78993.1"/>
    </source>
</evidence>
<dbReference type="RefSeq" id="WP_203882467.1">
    <property type="nucleotide sequence ID" value="NZ_BAABHH010000009.1"/>
</dbReference>
<accession>A0A8J3PSH2</accession>
<comment type="caution">
    <text evidence="2">The sequence shown here is derived from an EMBL/GenBank/DDBJ whole genome shotgun (WGS) entry which is preliminary data.</text>
</comment>
<protein>
    <submittedName>
        <fullName evidence="2">Sugar kinase</fullName>
    </submittedName>
</protein>
<dbReference type="InterPro" id="IPR043129">
    <property type="entry name" value="ATPase_NBD"/>
</dbReference>
<dbReference type="SUPFAM" id="SSF53067">
    <property type="entry name" value="Actin-like ATPase domain"/>
    <property type="match status" value="1"/>
</dbReference>
<keyword evidence="3" id="KW-1185">Reference proteome</keyword>
<comment type="similarity">
    <text evidence="1">Belongs to the ROK (NagC/XylR) family.</text>
</comment>
<dbReference type="SUPFAM" id="SSF46785">
    <property type="entry name" value="Winged helix' DNA-binding domain"/>
    <property type="match status" value="1"/>
</dbReference>
<proteinExistence type="inferred from homology"/>
<sequence length="388" mass="39946">MLTESGTGALTETPAATAVFTAVLTEGPLSRVSLARRLGLSSAAVTKAARPLIEMGYLQELAATERTGPGAGRPASPLAVQADREYFVGVKITGDELIGVVIDLCADVRASAHRPLTDPGVDAVLTELGHLVGDLLDGPGGYRPRTRRLGLAVSGDVDRATGLVRYSPFLQWHNVPLRERAAEVTGLTVTVENDVKALTTAEHWFGEGVGAESFALVTVGSGIGCGLVVNGRIVSGSHGVAGEIGHIGVDATGPECHCGSRGCVEAIAGTPAIVRQARQASGRSDLTMDDAVALARAGDERIGAVFARGGEAIGLGIAAVANLVGPARIVVSGEGLAAYDLFERHIRTGFERQAFGAAVECPLSIRPLPFEQWARGAAAVSIQSLVAP</sequence>
<keyword evidence="2" id="KW-0808">Transferase</keyword>
<dbReference type="InterPro" id="IPR036388">
    <property type="entry name" value="WH-like_DNA-bd_sf"/>
</dbReference>
<evidence type="ECO:0000256" key="1">
    <source>
        <dbReference type="ARBA" id="ARBA00006479"/>
    </source>
</evidence>
<dbReference type="EMBL" id="BONV01000006">
    <property type="protein sequence ID" value="GIG78993.1"/>
    <property type="molecule type" value="Genomic_DNA"/>
</dbReference>
<dbReference type="CDD" id="cd24073">
    <property type="entry name" value="ASKHA_ATPase_ROK_CYANR"/>
    <property type="match status" value="1"/>
</dbReference>
<evidence type="ECO:0000313" key="3">
    <source>
        <dbReference type="Proteomes" id="UP000630097"/>
    </source>
</evidence>
<dbReference type="GO" id="GO:0016301">
    <property type="term" value="F:kinase activity"/>
    <property type="evidence" value="ECO:0007669"/>
    <property type="project" value="UniProtKB-KW"/>
</dbReference>
<dbReference type="Proteomes" id="UP000630097">
    <property type="component" value="Unassembled WGS sequence"/>
</dbReference>
<dbReference type="InterPro" id="IPR049874">
    <property type="entry name" value="ROK_cs"/>
</dbReference>
<keyword evidence="2" id="KW-0418">Kinase</keyword>
<dbReference type="Gene3D" id="1.10.10.10">
    <property type="entry name" value="Winged helix-like DNA-binding domain superfamily/Winged helix DNA-binding domain"/>
    <property type="match status" value="1"/>
</dbReference>
<name>A0A8J3PSH2_9ACTN</name>
<dbReference type="InterPro" id="IPR036390">
    <property type="entry name" value="WH_DNA-bd_sf"/>
</dbReference>
<dbReference type="InterPro" id="IPR000600">
    <property type="entry name" value="ROK"/>
</dbReference>
<gene>
    <name evidence="2" type="ORF">Pka01_21200</name>
</gene>